<feature type="compositionally biased region" description="Polar residues" evidence="10">
    <location>
        <begin position="380"/>
        <end position="393"/>
    </location>
</feature>
<dbReference type="InterPro" id="IPR000679">
    <property type="entry name" value="Znf_GATA"/>
</dbReference>
<dbReference type="SUPFAM" id="SSF57716">
    <property type="entry name" value="Glucocorticoid receptor-like (DNA-binding domain)"/>
    <property type="match status" value="2"/>
</dbReference>
<feature type="region of interest" description="Disordered" evidence="10">
    <location>
        <begin position="1"/>
        <end position="50"/>
    </location>
</feature>
<feature type="compositionally biased region" description="Polar residues" evidence="10">
    <location>
        <begin position="506"/>
        <end position="517"/>
    </location>
</feature>
<dbReference type="AlphaFoldDB" id="A0AA89BYG9"/>
<keyword evidence="13" id="KW-1185">Reference proteome</keyword>
<keyword evidence="8" id="KW-0539">Nucleus</keyword>
<feature type="compositionally biased region" description="Basic residues" evidence="10">
    <location>
        <begin position="479"/>
        <end position="488"/>
    </location>
</feature>
<reference evidence="12" key="1">
    <citation type="submission" date="2019-08" db="EMBL/GenBank/DDBJ databases">
        <title>The improved chromosome-level genome for the pearl oyster Pinctada fucata martensii using PacBio sequencing and Hi-C.</title>
        <authorList>
            <person name="Zheng Z."/>
        </authorList>
    </citation>
    <scope>NUCLEOTIDE SEQUENCE</scope>
    <source>
        <strain evidence="12">ZZ-2019</strain>
        <tissue evidence="12">Adductor muscle</tissue>
    </source>
</reference>
<accession>A0AA89BYG9</accession>
<dbReference type="InterPro" id="IPR013088">
    <property type="entry name" value="Znf_NHR/GATA"/>
</dbReference>
<sequence>MSDGTCHWSTESSLQESLEPENLTTLSPTSENMAADNESRSPSVPCENLGTEFRDEVVSTEIRLVNGDTPPDYDQTQESAAETLQAVETIQAVESISQEVSDLHDEDVTPPPPGLEEQQEAIHHITEGEARVVYESDIHTLQPATVVTHIQHTGFDSAGQFGGNLLPKEAVEEFFSTMDRPTATTVTLGSPYTESEGSQLTTLTNAPISLTHQAAQYQNFFGLHNGSTMPHATSPYADGPSYLTTMTSLYTNPARPAGLLNYPVTSSNSSGESMYSNPRSPAEQKYSNFTNISVPDGRTDNSVGVHSNRSNQLPSYTGFLTQDFPGYPNYLSQDDPDYLNSEGRECVNCGAISTPLWRKDGTGHYLCNACGLYHKTNGLNRSPAKPSQRQDSPIQPPDEDKTKVFTENNNKYPDKVSGLGNNGNNRSRMGLCCANCGTTTTTLWRRNGEGEPVCNACGLYYKLHQVNRPLSMKKDGIQTRKRKPKTPSKSKSPATKESAPVHSVHTDQTSSSVSPLYTPQMAAPSHHHRHNPQQQTGLLDLTVTRSDNNNVPNTEYKSMNSSYPLYQAHSSVVAALNSPPPALLQIGHPSSGMLPSIHHVTSHLTTQTMMDTIDRSMTFENGLDLKQEPTIFEPSPPKAIPVTVDSDLHLKQEAEIGQCNEDSPQNDIVQLQAAAALKTE</sequence>
<keyword evidence="5" id="KW-0805">Transcription regulation</keyword>
<keyword evidence="6" id="KW-0238">DNA-binding</keyword>
<evidence type="ECO:0000313" key="13">
    <source>
        <dbReference type="Proteomes" id="UP001186944"/>
    </source>
</evidence>
<evidence type="ECO:0000256" key="4">
    <source>
        <dbReference type="ARBA" id="ARBA00022833"/>
    </source>
</evidence>
<dbReference type="Proteomes" id="UP001186944">
    <property type="component" value="Unassembled WGS sequence"/>
</dbReference>
<dbReference type="PANTHER" id="PTHR10071">
    <property type="entry name" value="TRANSCRIPTION FACTOR GATA FAMILY MEMBER"/>
    <property type="match status" value="1"/>
</dbReference>
<comment type="subcellular location">
    <subcellularLocation>
        <location evidence="1">Nucleus</location>
    </subcellularLocation>
</comment>
<feature type="compositionally biased region" description="Low complexity" evidence="10">
    <location>
        <begin position="489"/>
        <end position="500"/>
    </location>
</feature>
<dbReference type="InterPro" id="IPR039355">
    <property type="entry name" value="Transcription_factor_GATA"/>
</dbReference>
<dbReference type="GO" id="GO:0008270">
    <property type="term" value="F:zinc ion binding"/>
    <property type="evidence" value="ECO:0007669"/>
    <property type="project" value="UniProtKB-KW"/>
</dbReference>
<feature type="region of interest" description="Disordered" evidence="10">
    <location>
        <begin position="380"/>
        <end position="422"/>
    </location>
</feature>
<dbReference type="GO" id="GO:0000981">
    <property type="term" value="F:DNA-binding transcription factor activity, RNA polymerase II-specific"/>
    <property type="evidence" value="ECO:0007669"/>
    <property type="project" value="TreeGrafter"/>
</dbReference>
<dbReference type="PROSITE" id="PS00344">
    <property type="entry name" value="GATA_ZN_FINGER_1"/>
    <property type="match status" value="2"/>
</dbReference>
<protein>
    <recommendedName>
        <fullName evidence="11">GATA-type domain-containing protein</fullName>
    </recommendedName>
</protein>
<dbReference type="PRINTS" id="PR00619">
    <property type="entry name" value="GATAZNFINGER"/>
</dbReference>
<evidence type="ECO:0000259" key="11">
    <source>
        <dbReference type="PROSITE" id="PS50114"/>
    </source>
</evidence>
<dbReference type="EMBL" id="VSWD01000011">
    <property type="protein sequence ID" value="KAK3087344.1"/>
    <property type="molecule type" value="Genomic_DNA"/>
</dbReference>
<dbReference type="GO" id="GO:0045944">
    <property type="term" value="P:positive regulation of transcription by RNA polymerase II"/>
    <property type="evidence" value="ECO:0007669"/>
    <property type="project" value="TreeGrafter"/>
</dbReference>
<evidence type="ECO:0000256" key="3">
    <source>
        <dbReference type="ARBA" id="ARBA00022771"/>
    </source>
</evidence>
<evidence type="ECO:0000256" key="5">
    <source>
        <dbReference type="ARBA" id="ARBA00023015"/>
    </source>
</evidence>
<keyword evidence="4" id="KW-0862">Zinc</keyword>
<organism evidence="12 13">
    <name type="scientific">Pinctada imbricata</name>
    <name type="common">Atlantic pearl-oyster</name>
    <name type="synonym">Pinctada martensii</name>
    <dbReference type="NCBI Taxonomy" id="66713"/>
    <lineage>
        <taxon>Eukaryota</taxon>
        <taxon>Metazoa</taxon>
        <taxon>Spiralia</taxon>
        <taxon>Lophotrochozoa</taxon>
        <taxon>Mollusca</taxon>
        <taxon>Bivalvia</taxon>
        <taxon>Autobranchia</taxon>
        <taxon>Pteriomorphia</taxon>
        <taxon>Pterioida</taxon>
        <taxon>Pterioidea</taxon>
        <taxon>Pteriidae</taxon>
        <taxon>Pinctada</taxon>
    </lineage>
</organism>
<dbReference type="CDD" id="cd00202">
    <property type="entry name" value="ZnF_GATA"/>
    <property type="match status" value="2"/>
</dbReference>
<gene>
    <name evidence="12" type="ORF">FSP39_004867</name>
</gene>
<dbReference type="FunFam" id="3.30.50.10:FF:000032">
    <property type="entry name" value="Transcription factor GATA-3"/>
    <property type="match status" value="1"/>
</dbReference>
<evidence type="ECO:0000256" key="6">
    <source>
        <dbReference type="ARBA" id="ARBA00023125"/>
    </source>
</evidence>
<evidence type="ECO:0000256" key="7">
    <source>
        <dbReference type="ARBA" id="ARBA00023163"/>
    </source>
</evidence>
<comment type="caution">
    <text evidence="12">The sequence shown here is derived from an EMBL/GenBank/DDBJ whole genome shotgun (WGS) entry which is preliminary data.</text>
</comment>
<dbReference type="Gene3D" id="3.30.50.10">
    <property type="entry name" value="Erythroid Transcription Factor GATA-1, subunit A"/>
    <property type="match status" value="2"/>
</dbReference>
<keyword evidence="2" id="KW-0479">Metal-binding</keyword>
<keyword evidence="7" id="KW-0804">Transcription</keyword>
<dbReference type="GO" id="GO:0005634">
    <property type="term" value="C:nucleus"/>
    <property type="evidence" value="ECO:0007669"/>
    <property type="project" value="UniProtKB-SubCell"/>
</dbReference>
<dbReference type="GO" id="GO:0000122">
    <property type="term" value="P:negative regulation of transcription by RNA polymerase II"/>
    <property type="evidence" value="ECO:0007669"/>
    <property type="project" value="TreeGrafter"/>
</dbReference>
<feature type="compositionally biased region" description="Polar residues" evidence="10">
    <location>
        <begin position="7"/>
        <end position="32"/>
    </location>
</feature>
<dbReference type="SMART" id="SM00401">
    <property type="entry name" value="ZnF_GATA"/>
    <property type="match status" value="2"/>
</dbReference>
<feature type="region of interest" description="Disordered" evidence="10">
    <location>
        <begin position="471"/>
        <end position="533"/>
    </location>
</feature>
<dbReference type="GO" id="GO:0045165">
    <property type="term" value="P:cell fate commitment"/>
    <property type="evidence" value="ECO:0007669"/>
    <property type="project" value="TreeGrafter"/>
</dbReference>
<evidence type="ECO:0000256" key="1">
    <source>
        <dbReference type="ARBA" id="ARBA00004123"/>
    </source>
</evidence>
<evidence type="ECO:0000313" key="12">
    <source>
        <dbReference type="EMBL" id="KAK3087344.1"/>
    </source>
</evidence>
<evidence type="ECO:0000256" key="2">
    <source>
        <dbReference type="ARBA" id="ARBA00022723"/>
    </source>
</evidence>
<dbReference type="Pfam" id="PF00320">
    <property type="entry name" value="GATA"/>
    <property type="match status" value="2"/>
</dbReference>
<keyword evidence="3 9" id="KW-0863">Zinc-finger</keyword>
<dbReference type="PANTHER" id="PTHR10071:SF281">
    <property type="entry name" value="BOX A-BINDING FACTOR-RELATED"/>
    <property type="match status" value="1"/>
</dbReference>
<name>A0AA89BYG9_PINIB</name>
<feature type="domain" description="GATA-type" evidence="11">
    <location>
        <begin position="340"/>
        <end position="393"/>
    </location>
</feature>
<dbReference type="PROSITE" id="PS50114">
    <property type="entry name" value="GATA_ZN_FINGER_2"/>
    <property type="match status" value="2"/>
</dbReference>
<proteinExistence type="predicted"/>
<evidence type="ECO:0000256" key="10">
    <source>
        <dbReference type="SAM" id="MobiDB-lite"/>
    </source>
</evidence>
<feature type="domain" description="GATA-type" evidence="11">
    <location>
        <begin position="427"/>
        <end position="480"/>
    </location>
</feature>
<evidence type="ECO:0000256" key="8">
    <source>
        <dbReference type="ARBA" id="ARBA00023242"/>
    </source>
</evidence>
<evidence type="ECO:0000256" key="9">
    <source>
        <dbReference type="PROSITE-ProRule" id="PRU00094"/>
    </source>
</evidence>
<dbReference type="GO" id="GO:0000978">
    <property type="term" value="F:RNA polymerase II cis-regulatory region sequence-specific DNA binding"/>
    <property type="evidence" value="ECO:0007669"/>
    <property type="project" value="TreeGrafter"/>
</dbReference>